<accession>A0ABT8QXK1</accession>
<keyword evidence="3" id="KW-1185">Reference proteome</keyword>
<dbReference type="Proteomes" id="UP001176021">
    <property type="component" value="Unassembled WGS sequence"/>
</dbReference>
<proteinExistence type="predicted"/>
<dbReference type="InterPro" id="IPR016040">
    <property type="entry name" value="NAD(P)-bd_dom"/>
</dbReference>
<dbReference type="CDD" id="cd05252">
    <property type="entry name" value="CDP_GD_SDR_e"/>
    <property type="match status" value="1"/>
</dbReference>
<dbReference type="NCBIfam" id="TIGR02622">
    <property type="entry name" value="CDP_4_6_dhtase"/>
    <property type="match status" value="1"/>
</dbReference>
<dbReference type="InterPro" id="IPR036291">
    <property type="entry name" value="NAD(P)-bd_dom_sf"/>
</dbReference>
<dbReference type="Gene3D" id="3.40.50.720">
    <property type="entry name" value="NAD(P)-binding Rossmann-like Domain"/>
    <property type="match status" value="1"/>
</dbReference>
<gene>
    <name evidence="2" type="primary">rfbG</name>
    <name evidence="2" type="ORF">M8H41_21270</name>
</gene>
<comment type="caution">
    <text evidence="2">The sequence shown here is derived from an EMBL/GenBank/DDBJ whole genome shotgun (WGS) entry which is preliminary data.</text>
</comment>
<sequence length="355" mass="39931">MAEVFRGKNVLVTGHTGFKGSWLCIWLIMLGAKVTGYALDPVHTEDNFVVTGLKDQMRDIRADVRDLMALQKTFAEVRPEFVFHLAAQPLVRYSYENPVGTYATNVMGTLNVLECIRHSEVTRVGVMVTTDKCYENKEQIWGYRENDALGGYDPYSASKGCAEILTTSYRNSYMNSKEYSRHGKSIATARAGNVIGGGDWALDRIIPDVIRALKEKRSVEVRNPEATRPWQHVLEPLGGYLRLAAKMYDHGEDYSGAWNFGPDFDSVCPVKTVVEAVIEAWGSGTWCSVGKENSPHEAGLLSLDCTKAKTLLGWKPKLKLKDAIAYTVEWYQSTEDKYELCVNQIERYESELRSI</sequence>
<dbReference type="EMBL" id="JAMJEV010000024">
    <property type="protein sequence ID" value="MDO0825360.1"/>
    <property type="molecule type" value="Genomic_DNA"/>
</dbReference>
<dbReference type="RefSeq" id="WP_302049971.1">
    <property type="nucleotide sequence ID" value="NZ_JAMJEV010000024.1"/>
</dbReference>
<evidence type="ECO:0000313" key="2">
    <source>
        <dbReference type="EMBL" id="MDO0825360.1"/>
    </source>
</evidence>
<feature type="domain" description="NAD(P)-binding" evidence="1">
    <location>
        <begin position="11"/>
        <end position="325"/>
    </location>
</feature>
<dbReference type="Gene3D" id="3.90.25.10">
    <property type="entry name" value="UDP-galactose 4-epimerase, domain 1"/>
    <property type="match status" value="1"/>
</dbReference>
<dbReference type="SUPFAM" id="SSF51735">
    <property type="entry name" value="NAD(P)-binding Rossmann-fold domains"/>
    <property type="match status" value="1"/>
</dbReference>
<dbReference type="GO" id="GO:0047733">
    <property type="term" value="F:CDP-glucose 4,6-dehydratase activity"/>
    <property type="evidence" value="ECO:0007669"/>
    <property type="project" value="UniProtKB-EC"/>
</dbReference>
<evidence type="ECO:0000313" key="3">
    <source>
        <dbReference type="Proteomes" id="UP001176021"/>
    </source>
</evidence>
<dbReference type="EC" id="4.2.1.45" evidence="2"/>
<dbReference type="Pfam" id="PF16363">
    <property type="entry name" value="GDP_Man_Dehyd"/>
    <property type="match status" value="1"/>
</dbReference>
<keyword evidence="2" id="KW-0456">Lyase</keyword>
<evidence type="ECO:0000259" key="1">
    <source>
        <dbReference type="Pfam" id="PF16363"/>
    </source>
</evidence>
<dbReference type="InterPro" id="IPR013445">
    <property type="entry name" value="CDP_4_6_deHydtase"/>
</dbReference>
<reference evidence="2" key="1">
    <citation type="submission" date="2022-05" db="EMBL/GenBank/DDBJ databases">
        <title>Expanded diversity of anoxic marine methylotrophy in a Black Sea sulfate reducing microorganism.</title>
        <authorList>
            <person name="Fischer P.Q."/>
            <person name="Stams A.J.M."/>
            <person name="Villanueva L."/>
            <person name="Sousa D.Z."/>
        </authorList>
    </citation>
    <scope>NUCLEOTIDE SEQUENCE</scope>
    <source>
        <strain evidence="2">P130</strain>
    </source>
</reference>
<dbReference type="PANTHER" id="PTHR43000">
    <property type="entry name" value="DTDP-D-GLUCOSE 4,6-DEHYDRATASE-RELATED"/>
    <property type="match status" value="1"/>
</dbReference>
<organism evidence="2 3">
    <name type="scientific">Desulfosporosinus nitroreducens</name>
    <dbReference type="NCBI Taxonomy" id="2018668"/>
    <lineage>
        <taxon>Bacteria</taxon>
        <taxon>Bacillati</taxon>
        <taxon>Bacillota</taxon>
        <taxon>Clostridia</taxon>
        <taxon>Eubacteriales</taxon>
        <taxon>Desulfitobacteriaceae</taxon>
        <taxon>Desulfosporosinus</taxon>
    </lineage>
</organism>
<protein>
    <submittedName>
        <fullName evidence="2">CDP-glucose 4,6-dehydratase</fullName>
        <ecNumber evidence="2">4.2.1.45</ecNumber>
    </submittedName>
</protein>
<name>A0ABT8QXK1_9FIRM</name>